<accession>A0ABX5XQN1</accession>
<dbReference type="SUPFAM" id="SSF51658">
    <property type="entry name" value="Xylose isomerase-like"/>
    <property type="match status" value="1"/>
</dbReference>
<dbReference type="EMBL" id="CP036432">
    <property type="protein sequence ID" value="QDV83957.1"/>
    <property type="molecule type" value="Genomic_DNA"/>
</dbReference>
<dbReference type="PROSITE" id="PS51318">
    <property type="entry name" value="TAT"/>
    <property type="match status" value="1"/>
</dbReference>
<dbReference type="InterPro" id="IPR050312">
    <property type="entry name" value="IolE/XylAMocC-like"/>
</dbReference>
<name>A0ABX5XQN1_9BACT</name>
<feature type="chain" id="PRO_5046483789" evidence="1">
    <location>
        <begin position="22"/>
        <end position="324"/>
    </location>
</feature>
<keyword evidence="4" id="KW-1185">Reference proteome</keyword>
<evidence type="ECO:0000259" key="2">
    <source>
        <dbReference type="Pfam" id="PF01261"/>
    </source>
</evidence>
<evidence type="ECO:0000313" key="4">
    <source>
        <dbReference type="Proteomes" id="UP000318081"/>
    </source>
</evidence>
<dbReference type="InterPro" id="IPR006311">
    <property type="entry name" value="TAT_signal"/>
</dbReference>
<dbReference type="PANTHER" id="PTHR12110:SF48">
    <property type="entry name" value="BLL3656 PROTEIN"/>
    <property type="match status" value="1"/>
</dbReference>
<dbReference type="EC" id="5.3.99.-" evidence="3"/>
<organism evidence="3 4">
    <name type="scientific">Stieleria magnilauensis</name>
    <dbReference type="NCBI Taxonomy" id="2527963"/>
    <lineage>
        <taxon>Bacteria</taxon>
        <taxon>Pseudomonadati</taxon>
        <taxon>Planctomycetota</taxon>
        <taxon>Planctomycetia</taxon>
        <taxon>Pirellulales</taxon>
        <taxon>Pirellulaceae</taxon>
        <taxon>Stieleria</taxon>
    </lineage>
</organism>
<evidence type="ECO:0000313" key="3">
    <source>
        <dbReference type="EMBL" id="QDV83957.1"/>
    </source>
</evidence>
<dbReference type="InterPro" id="IPR036237">
    <property type="entry name" value="Xyl_isomerase-like_sf"/>
</dbReference>
<gene>
    <name evidence="3" type="primary">iolI_1</name>
    <name evidence="3" type="ORF">TBK1r_29000</name>
</gene>
<feature type="domain" description="Xylose isomerase-like TIM barrel" evidence="2">
    <location>
        <begin position="64"/>
        <end position="308"/>
    </location>
</feature>
<feature type="signal peptide" evidence="1">
    <location>
        <begin position="1"/>
        <end position="21"/>
    </location>
</feature>
<keyword evidence="3" id="KW-0413">Isomerase</keyword>
<dbReference type="RefSeq" id="WP_145211560.1">
    <property type="nucleotide sequence ID" value="NZ_CP036432.1"/>
</dbReference>
<proteinExistence type="predicted"/>
<dbReference type="PANTHER" id="PTHR12110">
    <property type="entry name" value="HYDROXYPYRUVATE ISOMERASE"/>
    <property type="match status" value="1"/>
</dbReference>
<sequence length="324" mass="34587">MTNRRSFIWAATAATAATASAATFPSLSARLAAAEPSTPELPVRFSLNTSTIRGQNLSIEKQVDVTAAAGYDGIEPWMRDIETFLAEGGKLGDLRKRIEDAGLFVASAIGFANWISDDDQQRRAGLEAARHDMELVAGLGGKLIAAPPIGAHRGGSVSPPLELVAERYRALCEIGASVGVQPQLELWGFSPTLSKLGELAYVATAAAHPAACVLPDFYHIYKGGNDFAGLSMIEASKMLCFHINDYPADPPQDKIADKDRVFPGDGVCPLPTIIRGLIDNGFTGTFSLELFNPEYWKRDALAVAREGLEKSKAVVQQALSLSVG</sequence>
<dbReference type="Proteomes" id="UP000318081">
    <property type="component" value="Chromosome"/>
</dbReference>
<dbReference type="Pfam" id="PF01261">
    <property type="entry name" value="AP_endonuc_2"/>
    <property type="match status" value="1"/>
</dbReference>
<dbReference type="Gene3D" id="3.20.20.150">
    <property type="entry name" value="Divalent-metal-dependent TIM barrel enzymes"/>
    <property type="match status" value="1"/>
</dbReference>
<evidence type="ECO:0000256" key="1">
    <source>
        <dbReference type="SAM" id="SignalP"/>
    </source>
</evidence>
<dbReference type="InterPro" id="IPR013022">
    <property type="entry name" value="Xyl_isomerase-like_TIM-brl"/>
</dbReference>
<reference evidence="3 4" key="1">
    <citation type="submission" date="2019-02" db="EMBL/GenBank/DDBJ databases">
        <title>Deep-cultivation of Planctomycetes and their phenomic and genomic characterization uncovers novel biology.</title>
        <authorList>
            <person name="Wiegand S."/>
            <person name="Jogler M."/>
            <person name="Boedeker C."/>
            <person name="Pinto D."/>
            <person name="Vollmers J."/>
            <person name="Rivas-Marin E."/>
            <person name="Kohn T."/>
            <person name="Peeters S.H."/>
            <person name="Heuer A."/>
            <person name="Rast P."/>
            <person name="Oberbeckmann S."/>
            <person name="Bunk B."/>
            <person name="Jeske O."/>
            <person name="Meyerdierks A."/>
            <person name="Storesund J.E."/>
            <person name="Kallscheuer N."/>
            <person name="Luecker S."/>
            <person name="Lage O.M."/>
            <person name="Pohl T."/>
            <person name="Merkel B.J."/>
            <person name="Hornburger P."/>
            <person name="Mueller R.-W."/>
            <person name="Bruemmer F."/>
            <person name="Labrenz M."/>
            <person name="Spormann A.M."/>
            <person name="Op den Camp H."/>
            <person name="Overmann J."/>
            <person name="Amann R."/>
            <person name="Jetten M.S.M."/>
            <person name="Mascher T."/>
            <person name="Medema M.H."/>
            <person name="Devos D.P."/>
            <person name="Kaster A.-K."/>
            <person name="Ovreas L."/>
            <person name="Rohde M."/>
            <person name="Galperin M.Y."/>
            <person name="Jogler C."/>
        </authorList>
    </citation>
    <scope>NUCLEOTIDE SEQUENCE [LARGE SCALE GENOMIC DNA]</scope>
    <source>
        <strain evidence="3 4">TBK1r</strain>
    </source>
</reference>
<protein>
    <submittedName>
        <fullName evidence="3">Inosose isomerase</fullName>
        <ecNumber evidence="3">5.3.99.-</ecNumber>
    </submittedName>
</protein>
<keyword evidence="1" id="KW-0732">Signal</keyword>
<dbReference type="GO" id="GO:0016853">
    <property type="term" value="F:isomerase activity"/>
    <property type="evidence" value="ECO:0007669"/>
    <property type="project" value="UniProtKB-KW"/>
</dbReference>